<dbReference type="EMBL" id="JAUSRD010000027">
    <property type="protein sequence ID" value="MDP9897363.1"/>
    <property type="molecule type" value="Genomic_DNA"/>
</dbReference>
<evidence type="ECO:0008006" key="3">
    <source>
        <dbReference type="Google" id="ProtNLM"/>
    </source>
</evidence>
<comment type="caution">
    <text evidence="1">The sequence shown here is derived from an EMBL/GenBank/DDBJ whole genome shotgun (WGS) entry which is preliminary data.</text>
</comment>
<evidence type="ECO:0000313" key="1">
    <source>
        <dbReference type="EMBL" id="MDP9897363.1"/>
    </source>
</evidence>
<dbReference type="Proteomes" id="UP001242045">
    <property type="component" value="Unassembled WGS sequence"/>
</dbReference>
<proteinExistence type="predicted"/>
<protein>
    <recommendedName>
        <fullName evidence="3">Shufflon system plasmid conjugative transfer pilus tip adhesin PilV</fullName>
    </recommendedName>
</protein>
<organism evidence="1 2">
    <name type="scientific">Variovorax boronicumulans</name>
    <dbReference type="NCBI Taxonomy" id="436515"/>
    <lineage>
        <taxon>Bacteria</taxon>
        <taxon>Pseudomonadati</taxon>
        <taxon>Pseudomonadota</taxon>
        <taxon>Betaproteobacteria</taxon>
        <taxon>Burkholderiales</taxon>
        <taxon>Comamonadaceae</taxon>
        <taxon>Variovorax</taxon>
    </lineage>
</organism>
<gene>
    <name evidence="1" type="ORF">J2W31_006507</name>
</gene>
<accession>A0AAW8DB81</accession>
<evidence type="ECO:0000313" key="2">
    <source>
        <dbReference type="Proteomes" id="UP001242045"/>
    </source>
</evidence>
<dbReference type="RefSeq" id="WP_307687298.1">
    <property type="nucleotide sequence ID" value="NZ_JAUSRD010000027.1"/>
</dbReference>
<name>A0AAW8DB81_9BURK</name>
<reference evidence="1" key="1">
    <citation type="submission" date="2023-07" db="EMBL/GenBank/DDBJ databases">
        <title>Sorghum-associated microbial communities from plants grown in Nebraska, USA.</title>
        <authorList>
            <person name="Schachtman D."/>
        </authorList>
    </citation>
    <scope>NUCLEOTIDE SEQUENCE</scope>
    <source>
        <strain evidence="1">DS3754</strain>
    </source>
</reference>
<sequence>MKTNLSTQRRSAQSGFALLSALLALVVLAIVTAGQIEGRQTEQKVTAGRLQGDVLNLIKDAANNYTMENYPALQSDLPVTKWGVTLAPGATSGRTLAPSVANLIAMQYLPAGSSAVSQLNSGNYRVLLSKVPAGCVGPTCNISGMVYVDQPVRQPGTTNLAGVQIGGVMEKVGGDVLVSLQTNPGNLMGINGMTMPNPVGVSEGVIGARIGFGASGFGRFLVINDPRDPNFQGNLTVRQNLSIGGSSTFTGPVTVNNTLKTTGTIDVNNCIKLQPDGRGGFSCLDPNDLPPGYTGGIRAVDVVSSGNVLTSDAPASFTGTNGSFALLSRGGGGVEAMVKTSGQVAGNRLIPTGTYVPGSACSEPGAVGRSSTDPTGVMCSSSVWTPLAVVASAGGSCPVNGQGAVDAQGRQLYCFNGTWNLMLDFLPPATPGAACSTAGALGYQIPLIGAGSTTSVCRANPTGGGLRWFRIQDITTHLTFVTAYEVTHGAVVQKPACAAAPGQTSSPIPFLEAKVESSSDGGFARFTIDQGGSWLVQLTNGAGGALSAAPAASAILQIYCNVL</sequence>
<dbReference type="AlphaFoldDB" id="A0AAW8DB81"/>